<organism evidence="1 2">
    <name type="scientific">Funneliformis mosseae</name>
    <name type="common">Endomycorrhizal fungus</name>
    <name type="synonym">Glomus mosseae</name>
    <dbReference type="NCBI Taxonomy" id="27381"/>
    <lineage>
        <taxon>Eukaryota</taxon>
        <taxon>Fungi</taxon>
        <taxon>Fungi incertae sedis</taxon>
        <taxon>Mucoromycota</taxon>
        <taxon>Glomeromycotina</taxon>
        <taxon>Glomeromycetes</taxon>
        <taxon>Glomerales</taxon>
        <taxon>Glomeraceae</taxon>
        <taxon>Funneliformis</taxon>
    </lineage>
</organism>
<dbReference type="Proteomes" id="UP000789375">
    <property type="component" value="Unassembled WGS sequence"/>
</dbReference>
<dbReference type="EMBL" id="CAJVPP010002513">
    <property type="protein sequence ID" value="CAG8602724.1"/>
    <property type="molecule type" value="Genomic_DNA"/>
</dbReference>
<proteinExistence type="predicted"/>
<reference evidence="1" key="1">
    <citation type="submission" date="2021-06" db="EMBL/GenBank/DDBJ databases">
        <authorList>
            <person name="Kallberg Y."/>
            <person name="Tangrot J."/>
            <person name="Rosling A."/>
        </authorList>
    </citation>
    <scope>NUCLEOTIDE SEQUENCE</scope>
    <source>
        <strain evidence="1">87-6 pot B 2015</strain>
    </source>
</reference>
<dbReference type="AlphaFoldDB" id="A0A9N9CIA9"/>
<keyword evidence="2" id="KW-1185">Reference proteome</keyword>
<comment type="caution">
    <text evidence="1">The sequence shown here is derived from an EMBL/GenBank/DDBJ whole genome shotgun (WGS) entry which is preliminary data.</text>
</comment>
<protein>
    <submittedName>
        <fullName evidence="1">10619_t:CDS:1</fullName>
    </submittedName>
</protein>
<evidence type="ECO:0000313" key="2">
    <source>
        <dbReference type="Proteomes" id="UP000789375"/>
    </source>
</evidence>
<evidence type="ECO:0000313" key="1">
    <source>
        <dbReference type="EMBL" id="CAG8602724.1"/>
    </source>
</evidence>
<name>A0A9N9CIA9_FUNMO</name>
<gene>
    <name evidence="1" type="ORF">FMOSSE_LOCUS9036</name>
</gene>
<sequence length="87" mass="10006">MPKLYLPIEDYSTFNNQEYGMEHIFTNFLLVENNQKSVLTYGADSNYINYRTEEVLSVENPIGSNWTNWTYKTGSLDVTGLITLDGI</sequence>
<accession>A0A9N9CIA9</accession>